<feature type="transmembrane region" description="Helical" evidence="3">
    <location>
        <begin position="69"/>
        <end position="87"/>
    </location>
</feature>
<dbReference type="Pfam" id="PF00035">
    <property type="entry name" value="dsrm"/>
    <property type="match status" value="2"/>
</dbReference>
<feature type="region of interest" description="Disordered" evidence="2">
    <location>
        <begin position="223"/>
        <end position="257"/>
    </location>
</feature>
<feature type="compositionally biased region" description="Basic and acidic residues" evidence="2">
    <location>
        <begin position="417"/>
        <end position="431"/>
    </location>
</feature>
<name>G0PKS4_CAEBE</name>
<dbReference type="STRING" id="135651.G0PKS4"/>
<keyword evidence="1" id="KW-0694">RNA-binding</keyword>
<sequence length="727" mass="80594">MDPNLNYNFAYGDNYSGADPSNDPSNYQAWASSWTQPTSAATQGSSNVSFGQNLRLFFRGFHKKFTEKFTFFNFLNSFLVFFAIWSSKTTSNPFPQFQFQSYPQYQSQHLQQQQQQAQQQAQNTYAALNPISTFMQQQQKPFQQQQQKKFGGQPQGGSFPKPNVNSRNFGAFGAINNTSGGAGGSGGGGIGPEWVQPMSQQSMMSGGGVGGGGAINPALRTFPGKNGGGGGGFQKPQWRQNKQGKMSNGPKKFDTTGKTPAMILHEVFKQVNEEYTEVQDSIPKRFRCTLTVEGRSFQMESPNKKAAKQKCAEVVVRELRPELHVTPFEEGINAKATPVKKNNGESNKRNAAEMMNQPPAQAKKTPVSAKKAKLPPLEAANSLLDLLMKLVTESEGKYKPVFEATELPREDDPEGDQEAKLEEQEEVKQELNEEPVEEEVKQEPMDQDVKPDITQQKLSKKEKAKIKKPEVLHKCVLRFEEQGKEYTKIGPNRGNNKDFVVREALRDIFQVSQEDITAIARRHAASRLGSDMTILQCLNTIAAVLNCKVILEAEPAEDTPIGVGRMNFMARCTVIDHNEDDRQVETTSPSLNGKGVAKEYAASEMLKTYFKIDPEQCIKPGEGINTQGPCATLHAMINKQSKTKEQIVYEFKENVPAVAGNPATVFYCDCIVQGERHTGSGRSKKIAKNEAAVLALKKIFKIDYDPNTVYPLALSSRAMTESKISPM</sequence>
<dbReference type="CDD" id="cd00048">
    <property type="entry name" value="DSRM_SF"/>
    <property type="match status" value="2"/>
</dbReference>
<evidence type="ECO:0000313" key="6">
    <source>
        <dbReference type="Proteomes" id="UP000008068"/>
    </source>
</evidence>
<proteinExistence type="predicted"/>
<dbReference type="InterPro" id="IPR014720">
    <property type="entry name" value="dsRBD_dom"/>
</dbReference>
<evidence type="ECO:0000256" key="1">
    <source>
        <dbReference type="PROSITE-ProRule" id="PRU00266"/>
    </source>
</evidence>
<dbReference type="AlphaFoldDB" id="G0PKS4"/>
<evidence type="ECO:0000256" key="3">
    <source>
        <dbReference type="SAM" id="Phobius"/>
    </source>
</evidence>
<feature type="compositionally biased region" description="Basic and acidic residues" evidence="2">
    <location>
        <begin position="438"/>
        <end position="448"/>
    </location>
</feature>
<dbReference type="FunCoup" id="G0PKS4">
    <property type="interactions" value="689"/>
</dbReference>
<evidence type="ECO:0000256" key="2">
    <source>
        <dbReference type="SAM" id="MobiDB-lite"/>
    </source>
</evidence>
<keyword evidence="3" id="KW-0812">Transmembrane</keyword>
<dbReference type="EMBL" id="GL380924">
    <property type="protein sequence ID" value="EGT33002.1"/>
    <property type="molecule type" value="Genomic_DNA"/>
</dbReference>
<dbReference type="SMART" id="SM00358">
    <property type="entry name" value="DSRM"/>
    <property type="match status" value="2"/>
</dbReference>
<feature type="region of interest" description="Disordered" evidence="2">
    <location>
        <begin position="401"/>
        <end position="448"/>
    </location>
</feature>
<evidence type="ECO:0000313" key="5">
    <source>
        <dbReference type="EMBL" id="EGT33002.1"/>
    </source>
</evidence>
<keyword evidence="3" id="KW-1133">Transmembrane helix</keyword>
<feature type="region of interest" description="Disordered" evidence="2">
    <location>
        <begin position="136"/>
        <end position="165"/>
    </location>
</feature>
<feature type="domain" description="DRBM" evidence="4">
    <location>
        <begin position="628"/>
        <end position="701"/>
    </location>
</feature>
<feature type="compositionally biased region" description="Polar residues" evidence="2">
    <location>
        <begin position="237"/>
        <end position="246"/>
    </location>
</feature>
<gene>
    <name evidence="5" type="ORF">CAEBREN_29369</name>
</gene>
<reference evidence="6" key="1">
    <citation type="submission" date="2011-07" db="EMBL/GenBank/DDBJ databases">
        <authorList>
            <consortium name="Caenorhabditis brenneri Sequencing and Analysis Consortium"/>
            <person name="Wilson R.K."/>
        </authorList>
    </citation>
    <scope>NUCLEOTIDE SEQUENCE [LARGE SCALE GENOMIC DNA]</scope>
    <source>
        <strain evidence="6">PB2801</strain>
    </source>
</reference>
<dbReference type="Proteomes" id="UP000008068">
    <property type="component" value="Unassembled WGS sequence"/>
</dbReference>
<feature type="compositionally biased region" description="Basic and acidic residues" evidence="2">
    <location>
        <begin position="401"/>
        <end position="410"/>
    </location>
</feature>
<feature type="compositionally biased region" description="Low complexity" evidence="2">
    <location>
        <begin position="136"/>
        <end position="162"/>
    </location>
</feature>
<dbReference type="PROSITE" id="PS50137">
    <property type="entry name" value="DS_RBD"/>
    <property type="match status" value="2"/>
</dbReference>
<dbReference type="InParanoid" id="G0PKS4"/>
<protein>
    <recommendedName>
        <fullName evidence="4">DRBM domain-containing protein</fullName>
    </recommendedName>
</protein>
<dbReference type="OrthoDB" id="10268011at2759"/>
<dbReference type="eggNOG" id="KOG2777">
    <property type="taxonomic scope" value="Eukaryota"/>
</dbReference>
<dbReference type="SUPFAM" id="SSF54768">
    <property type="entry name" value="dsRNA-binding domain-like"/>
    <property type="match status" value="2"/>
</dbReference>
<dbReference type="Gene3D" id="3.30.160.20">
    <property type="match status" value="2"/>
</dbReference>
<feature type="non-terminal residue" evidence="5">
    <location>
        <position position="727"/>
    </location>
</feature>
<evidence type="ECO:0000259" key="4">
    <source>
        <dbReference type="PROSITE" id="PS50137"/>
    </source>
</evidence>
<organism evidence="6">
    <name type="scientific">Caenorhabditis brenneri</name>
    <name type="common">Nematode worm</name>
    <dbReference type="NCBI Taxonomy" id="135651"/>
    <lineage>
        <taxon>Eukaryota</taxon>
        <taxon>Metazoa</taxon>
        <taxon>Ecdysozoa</taxon>
        <taxon>Nematoda</taxon>
        <taxon>Chromadorea</taxon>
        <taxon>Rhabditida</taxon>
        <taxon>Rhabditina</taxon>
        <taxon>Rhabditomorpha</taxon>
        <taxon>Rhabditoidea</taxon>
        <taxon>Rhabditidae</taxon>
        <taxon>Peloderinae</taxon>
        <taxon>Caenorhabditis</taxon>
    </lineage>
</organism>
<keyword evidence="3" id="KW-0472">Membrane</keyword>
<feature type="domain" description="DRBM" evidence="4">
    <location>
        <begin position="259"/>
        <end position="321"/>
    </location>
</feature>
<keyword evidence="6" id="KW-1185">Reference proteome</keyword>
<dbReference type="GO" id="GO:0003723">
    <property type="term" value="F:RNA binding"/>
    <property type="evidence" value="ECO:0007669"/>
    <property type="project" value="UniProtKB-UniRule"/>
</dbReference>
<accession>G0PKS4</accession>